<dbReference type="SUPFAM" id="SSF53474">
    <property type="entry name" value="alpha/beta-Hydrolases"/>
    <property type="match status" value="1"/>
</dbReference>
<keyword evidence="3" id="KW-1185">Reference proteome</keyword>
<reference evidence="2 3" key="1">
    <citation type="journal article" date="2017" name="Mycologia">
        <title>Bifiguratus adelaidae, gen. et sp. nov., a new member of Mucoromycotina in endophytic and soil-dwelling habitats.</title>
        <authorList>
            <person name="Torres-Cruz T.J."/>
            <person name="Billingsley Tobias T.L."/>
            <person name="Almatruk M."/>
            <person name="Hesse C."/>
            <person name="Kuske C.R."/>
            <person name="Desiro A."/>
            <person name="Benucci G.M."/>
            <person name="Bonito G."/>
            <person name="Stajich J.E."/>
            <person name="Dunlap C."/>
            <person name="Arnold A.E."/>
            <person name="Porras-Alfaro A."/>
        </authorList>
    </citation>
    <scope>NUCLEOTIDE SEQUENCE [LARGE SCALE GENOMIC DNA]</scope>
    <source>
        <strain evidence="2 3">AZ0501</strain>
    </source>
</reference>
<dbReference type="Pfam" id="PF00135">
    <property type="entry name" value="COesterase"/>
    <property type="match status" value="1"/>
</dbReference>
<name>A0A261XWL0_9FUNG</name>
<dbReference type="EMBL" id="MVBO01000139">
    <property type="protein sequence ID" value="OZJ02624.1"/>
    <property type="molecule type" value="Genomic_DNA"/>
</dbReference>
<dbReference type="InterPro" id="IPR050309">
    <property type="entry name" value="Type-B_Carboxylest/Lipase"/>
</dbReference>
<sequence length="100" mass="10843">MAVAIRPENAEAVPGDALVHHSNGPMIFVSIQNRLDLHGFFASAEVRDNGILNAGVVDQRMALERVQRHISAFGEDPNKVTIAGESAGGGSVRYQYRTRN</sequence>
<dbReference type="InterPro" id="IPR002018">
    <property type="entry name" value="CarbesteraseB"/>
</dbReference>
<protein>
    <recommendedName>
        <fullName evidence="1">Carboxylesterase type B domain-containing protein</fullName>
    </recommendedName>
</protein>
<dbReference type="AlphaFoldDB" id="A0A261XWL0"/>
<gene>
    <name evidence="2" type="ORF">BZG36_03830</name>
</gene>
<evidence type="ECO:0000313" key="2">
    <source>
        <dbReference type="EMBL" id="OZJ02624.1"/>
    </source>
</evidence>
<dbReference type="PANTHER" id="PTHR11559">
    <property type="entry name" value="CARBOXYLESTERASE"/>
    <property type="match status" value="1"/>
</dbReference>
<proteinExistence type="predicted"/>
<dbReference type="Proteomes" id="UP000242875">
    <property type="component" value="Unassembled WGS sequence"/>
</dbReference>
<dbReference type="InterPro" id="IPR029058">
    <property type="entry name" value="AB_hydrolase_fold"/>
</dbReference>
<comment type="caution">
    <text evidence="2">The sequence shown here is derived from an EMBL/GenBank/DDBJ whole genome shotgun (WGS) entry which is preliminary data.</text>
</comment>
<evidence type="ECO:0000259" key="1">
    <source>
        <dbReference type="Pfam" id="PF00135"/>
    </source>
</evidence>
<feature type="domain" description="Carboxylesterase type B" evidence="1">
    <location>
        <begin position="11"/>
        <end position="95"/>
    </location>
</feature>
<accession>A0A261XWL0</accession>
<dbReference type="OrthoDB" id="408631at2759"/>
<organism evidence="2 3">
    <name type="scientific">Bifiguratus adelaidae</name>
    <dbReference type="NCBI Taxonomy" id="1938954"/>
    <lineage>
        <taxon>Eukaryota</taxon>
        <taxon>Fungi</taxon>
        <taxon>Fungi incertae sedis</taxon>
        <taxon>Mucoromycota</taxon>
        <taxon>Mucoromycotina</taxon>
        <taxon>Endogonomycetes</taxon>
        <taxon>Endogonales</taxon>
        <taxon>Endogonales incertae sedis</taxon>
        <taxon>Bifiguratus</taxon>
    </lineage>
</organism>
<dbReference type="Gene3D" id="3.40.50.1820">
    <property type="entry name" value="alpha/beta hydrolase"/>
    <property type="match status" value="1"/>
</dbReference>
<evidence type="ECO:0000313" key="3">
    <source>
        <dbReference type="Proteomes" id="UP000242875"/>
    </source>
</evidence>